<keyword evidence="3 7" id="KW-0808">Transferase</keyword>
<evidence type="ECO:0000256" key="4">
    <source>
        <dbReference type="ARBA" id="ARBA00022695"/>
    </source>
</evidence>
<sequence>MERLPAYLLVLLSTIMVQITGKVIEMGMFPEAPDYSFYNCRKEMLQMVTKPGGLLQTEINNSTGFLSMWKNSRPCTKPIPGATSEHMTALQGYVADSKFRKNFNTIYSKSTGVSTYQDEFAFKSVFFLLTDAMSLIKNNCTTVYSGAEEEYKTEIGKKVRFKSFFPAKLKFTDATEDAEVSDDLGTVFSINSCSAIKLDSNGCNSEEMDLLISPTEVFTVENIETVHNSNDNYKHITLKHSEFQSKSDCSSLVSSMSKPDESKESSSSFLSSSLLNMMASLLVVYVFTLTM</sequence>
<dbReference type="InterPro" id="IPR000768">
    <property type="entry name" value="ART"/>
</dbReference>
<protein>
    <recommendedName>
        <fullName evidence="7">NAD(P)(+)--arginine ADP-ribosyltransferase</fullName>
        <ecNumber evidence="7">2.4.2.31</ecNumber>
    </recommendedName>
    <alternativeName>
        <fullName evidence="7">Mono(ADP-ribosyl)transferase</fullName>
    </alternativeName>
</protein>
<dbReference type="EC" id="2.4.2.31" evidence="7"/>
<proteinExistence type="inferred from homology"/>
<dbReference type="OrthoDB" id="423533at2759"/>
<dbReference type="GO" id="GO:0106274">
    <property type="term" value="F:NAD+-protein-arginine ADP-ribosyltransferase activity"/>
    <property type="evidence" value="ECO:0007669"/>
    <property type="project" value="UniProtKB-EC"/>
</dbReference>
<dbReference type="SMR" id="E7F1B1"/>
<dbReference type="InterPro" id="IPR050999">
    <property type="entry name" value="ADP-ribosyltransferase_ARG"/>
</dbReference>
<reference evidence="8" key="2">
    <citation type="journal article" date="2013" name="Nature">
        <title>The zebrafish reference genome sequence and its relationship to the human genome.</title>
        <authorList>
            <consortium name="Genome Reference Consortium Zebrafish"/>
            <person name="Howe K."/>
            <person name="Clark M.D."/>
            <person name="Torroja C.F."/>
            <person name="Torrance J."/>
            <person name="Berthelot C."/>
            <person name="Muffato M."/>
            <person name="Collins J.E."/>
            <person name="Humphray S."/>
            <person name="McLaren K."/>
            <person name="Matthews L."/>
            <person name="McLaren S."/>
            <person name="Sealy I."/>
            <person name="Caccamo M."/>
            <person name="Churcher C."/>
            <person name="Scott C."/>
            <person name="Barrett J.C."/>
            <person name="Koch R."/>
            <person name="Rauch G.J."/>
            <person name="White S."/>
            <person name="Chow W."/>
            <person name="Kilian B."/>
            <person name="Quintais L.T."/>
            <person name="Guerra-Assuncao J.A."/>
            <person name="Zhou Y."/>
            <person name="Gu Y."/>
            <person name="Yen J."/>
            <person name="Vogel J.H."/>
            <person name="Eyre T."/>
            <person name="Redmond S."/>
            <person name="Banerjee R."/>
            <person name="Chi J."/>
            <person name="Fu B."/>
            <person name="Langley E."/>
            <person name="Maguire S.F."/>
            <person name="Laird G.K."/>
            <person name="Lloyd D."/>
            <person name="Kenyon E."/>
            <person name="Donaldson S."/>
            <person name="Sehra H."/>
            <person name="Almeida-King J."/>
            <person name="Loveland J."/>
            <person name="Trevanion S."/>
            <person name="Jones M."/>
            <person name="Quail M."/>
            <person name="Willey D."/>
            <person name="Hunt A."/>
            <person name="Burton J."/>
            <person name="Sims S."/>
            <person name="McLay K."/>
            <person name="Plumb B."/>
            <person name="Davis J."/>
            <person name="Clee C."/>
            <person name="Oliver K."/>
            <person name="Clark R."/>
            <person name="Riddle C."/>
            <person name="Elliot D."/>
            <person name="Eliott D."/>
            <person name="Threadgold G."/>
            <person name="Harden G."/>
            <person name="Ware D."/>
            <person name="Begum S."/>
            <person name="Mortimore B."/>
            <person name="Mortimer B."/>
            <person name="Kerry G."/>
            <person name="Heath P."/>
            <person name="Phillimore B."/>
            <person name="Tracey A."/>
            <person name="Corby N."/>
            <person name="Dunn M."/>
            <person name="Johnson C."/>
            <person name="Wood J."/>
            <person name="Clark S."/>
            <person name="Pelan S."/>
            <person name="Griffiths G."/>
            <person name="Smith M."/>
            <person name="Glithero R."/>
            <person name="Howden P."/>
            <person name="Barker N."/>
            <person name="Lloyd C."/>
            <person name="Stevens C."/>
            <person name="Harley J."/>
            <person name="Holt K."/>
            <person name="Panagiotidis G."/>
            <person name="Lovell J."/>
            <person name="Beasley H."/>
            <person name="Henderson C."/>
            <person name="Gordon D."/>
            <person name="Auger K."/>
            <person name="Wright D."/>
            <person name="Collins J."/>
            <person name="Raisen C."/>
            <person name="Dyer L."/>
            <person name="Leung K."/>
            <person name="Robertson L."/>
            <person name="Ambridge K."/>
            <person name="Leongamornlert D."/>
            <person name="McGuire S."/>
            <person name="Gilderthorp R."/>
            <person name="Griffiths C."/>
            <person name="Manthravadi D."/>
            <person name="Nichol S."/>
            <person name="Barker G."/>
            <person name="Whitehead S."/>
            <person name="Kay M."/>
            <person name="Brown J."/>
            <person name="Murnane C."/>
            <person name="Gray E."/>
            <person name="Humphries M."/>
            <person name="Sycamore N."/>
            <person name="Barker D."/>
            <person name="Saunders D."/>
            <person name="Wallis J."/>
            <person name="Babbage A."/>
            <person name="Hammond S."/>
            <person name="Mashreghi-Mohammadi M."/>
            <person name="Barr L."/>
            <person name="Martin S."/>
            <person name="Wray P."/>
            <person name="Ellington A."/>
            <person name="Matthews N."/>
            <person name="Ellwood M."/>
            <person name="Woodmansey R."/>
            <person name="Clark G."/>
            <person name="Cooper J."/>
            <person name="Cooper J."/>
            <person name="Tromans A."/>
            <person name="Grafham D."/>
            <person name="Skuce C."/>
            <person name="Pandian R."/>
            <person name="Andrews R."/>
            <person name="Harrison E."/>
            <person name="Kimberley A."/>
            <person name="Garnett J."/>
            <person name="Fosker N."/>
            <person name="Hall R."/>
            <person name="Garner P."/>
            <person name="Kelly D."/>
            <person name="Bird C."/>
            <person name="Palmer S."/>
            <person name="Gehring I."/>
            <person name="Berger A."/>
            <person name="Dooley C.M."/>
            <person name="Ersan-Urun Z."/>
            <person name="Eser C."/>
            <person name="Geiger H."/>
            <person name="Geisler M."/>
            <person name="Karotki L."/>
            <person name="Kirn A."/>
            <person name="Konantz J."/>
            <person name="Konantz M."/>
            <person name="Oberlander M."/>
            <person name="Rudolph-Geiger S."/>
            <person name="Teucke M."/>
            <person name="Lanz C."/>
            <person name="Raddatz G."/>
            <person name="Osoegawa K."/>
            <person name="Zhu B."/>
            <person name="Rapp A."/>
            <person name="Widaa S."/>
            <person name="Langford C."/>
            <person name="Yang F."/>
            <person name="Schuster S.C."/>
            <person name="Carter N.P."/>
            <person name="Harrow J."/>
            <person name="Ning Z."/>
            <person name="Herrero J."/>
            <person name="Searle S.M."/>
            <person name="Enright A."/>
            <person name="Geisler R."/>
            <person name="Plasterk R.H."/>
            <person name="Lee C."/>
            <person name="Westerfield M."/>
            <person name="de Jong P.J."/>
            <person name="Zon L.I."/>
            <person name="Postlethwait J.H."/>
            <person name="Nusslein-Volhard C."/>
            <person name="Hubbard T.J."/>
            <person name="Roest Crollius H."/>
            <person name="Rogers J."/>
            <person name="Stemple D.L."/>
        </authorList>
    </citation>
    <scope>NUCLEOTIDE SEQUENCE [LARGE SCALE GENOMIC DNA]</scope>
    <source>
        <strain evidence="8">Tuebingen</strain>
    </source>
</reference>
<keyword evidence="4" id="KW-0548">Nucleotidyltransferase</keyword>
<dbReference type="PANTHER" id="PTHR10339:SF27">
    <property type="entry name" value="NAD(P)(+)--ARGININE ADP-RIBOSYLTRANSFERASE"/>
    <property type="match status" value="1"/>
</dbReference>
<reference evidence="8" key="1">
    <citation type="submission" date="2011-04" db="UniProtKB">
        <authorList>
            <consortium name="Ensembl"/>
        </authorList>
    </citation>
    <scope>IDENTIFICATION</scope>
    <source>
        <strain evidence="8">Tuebingen</strain>
    </source>
</reference>
<evidence type="ECO:0000313" key="9">
    <source>
        <dbReference type="ZFIN" id="ZDB-GENE-090313-36"/>
    </source>
</evidence>
<dbReference type="PaxDb" id="7955-ENSDARP00000093122"/>
<evidence type="ECO:0000256" key="3">
    <source>
        <dbReference type="ARBA" id="ARBA00022679"/>
    </source>
</evidence>
<name>E7F1B1_DANRE</name>
<dbReference type="FunFam" id="3.90.176.10:FF:000009">
    <property type="entry name" value="NAD(P)(+)--arginine ADP-ribosyltransferase"/>
    <property type="match status" value="1"/>
</dbReference>
<dbReference type="ZFIN" id="ZDB-GENE-090313-36">
    <property type="gene designation" value="si:ch211-145b13.6"/>
</dbReference>
<dbReference type="PANTHER" id="PTHR10339">
    <property type="entry name" value="ADP-RIBOSYLTRANSFERASE"/>
    <property type="match status" value="1"/>
</dbReference>
<dbReference type="FunCoup" id="E7F1B1">
    <property type="interactions" value="101"/>
</dbReference>
<accession>E7F1B1</accession>
<dbReference type="EMBL" id="BX323448">
    <property type="status" value="NOT_ANNOTATED_CDS"/>
    <property type="molecule type" value="Genomic_DNA"/>
</dbReference>
<dbReference type="GO" id="GO:0003950">
    <property type="term" value="F:NAD+ poly-ADP-ribosyltransferase activity"/>
    <property type="evidence" value="ECO:0000318"/>
    <property type="project" value="GO_Central"/>
</dbReference>
<feature type="chain" id="PRO_5043084203" description="NAD(P)(+)--arginine ADP-ribosyltransferase" evidence="7">
    <location>
        <begin position="22"/>
        <end position="291"/>
    </location>
</feature>
<dbReference type="Gene3D" id="3.90.176.10">
    <property type="entry name" value="Toxin ADP-ribosyltransferase, Chain A, domain 1"/>
    <property type="match status" value="1"/>
</dbReference>
<dbReference type="Pfam" id="PF01129">
    <property type="entry name" value="ART"/>
    <property type="match status" value="1"/>
</dbReference>
<feature type="signal peptide" evidence="7">
    <location>
        <begin position="1"/>
        <end position="21"/>
    </location>
</feature>
<dbReference type="Ensembl" id="ENSDART00000102346.5">
    <property type="protein sequence ID" value="ENSDARP00000093122.4"/>
    <property type="gene ID" value="ENSDARG00000069998.7"/>
</dbReference>
<evidence type="ECO:0000313" key="8">
    <source>
        <dbReference type="Ensembl" id="ENSDARP00000093122"/>
    </source>
</evidence>
<evidence type="ECO:0000256" key="6">
    <source>
        <dbReference type="ARBA" id="ARBA00047597"/>
    </source>
</evidence>
<keyword evidence="7" id="KW-0520">NAD</keyword>
<dbReference type="ExpressionAtlas" id="E7F1B1">
    <property type="expression patterns" value="baseline and differential"/>
</dbReference>
<dbReference type="PROSITE" id="PS51996">
    <property type="entry name" value="TR_MART"/>
    <property type="match status" value="1"/>
</dbReference>
<evidence type="ECO:0000256" key="2">
    <source>
        <dbReference type="ARBA" id="ARBA00022676"/>
    </source>
</evidence>
<dbReference type="GeneTree" id="ENSGT01030000234601"/>
<dbReference type="Bgee" id="ENSDARG00000069998">
    <property type="expression patterns" value="Expressed in spleen and 17 other cell types or tissues"/>
</dbReference>
<dbReference type="PeptideAtlas" id="E7F1B1"/>
<accession>A0A0R4IZK9</accession>
<dbReference type="GO" id="GO:0016779">
    <property type="term" value="F:nucleotidyltransferase activity"/>
    <property type="evidence" value="ECO:0007669"/>
    <property type="project" value="UniProtKB-KW"/>
</dbReference>
<dbReference type="AGR" id="ZFIN:ZDB-GENE-090313-36"/>
<dbReference type="HOGENOM" id="CLU_1859686_0_0_1"/>
<dbReference type="SUPFAM" id="SSF56399">
    <property type="entry name" value="ADP-ribosylation"/>
    <property type="match status" value="1"/>
</dbReference>
<evidence type="ECO:0000256" key="7">
    <source>
        <dbReference type="RuleBase" id="RU361228"/>
    </source>
</evidence>
<evidence type="ECO:0000256" key="1">
    <source>
        <dbReference type="ARBA" id="ARBA00009558"/>
    </source>
</evidence>
<keyword evidence="7" id="KW-0732">Signal</keyword>
<dbReference type="Ensembl" id="ENSDART00000170878.2">
    <property type="protein sequence ID" value="ENSDARP00000141451.1"/>
    <property type="gene ID" value="ENSDARG00000069998.7"/>
</dbReference>
<comment type="similarity">
    <text evidence="1 7">Belongs to the Arg-specific ADP-ribosyltransferase family.</text>
</comment>
<organism evidence="8">
    <name type="scientific">Danio rerio</name>
    <name type="common">Zebrafish</name>
    <name type="synonym">Brachydanio rerio</name>
    <dbReference type="NCBI Taxonomy" id="7955"/>
    <lineage>
        <taxon>Eukaryota</taxon>
        <taxon>Metazoa</taxon>
        <taxon>Chordata</taxon>
        <taxon>Craniata</taxon>
        <taxon>Vertebrata</taxon>
        <taxon>Euteleostomi</taxon>
        <taxon>Actinopterygii</taxon>
        <taxon>Neopterygii</taxon>
        <taxon>Teleostei</taxon>
        <taxon>Ostariophysi</taxon>
        <taxon>Cypriniformes</taxon>
        <taxon>Danionidae</taxon>
        <taxon>Danioninae</taxon>
        <taxon>Danio</taxon>
    </lineage>
</organism>
<dbReference type="AlphaFoldDB" id="E7F1B1"/>
<evidence type="ECO:0000256" key="5">
    <source>
        <dbReference type="ARBA" id="ARBA00022857"/>
    </source>
</evidence>
<gene>
    <name evidence="8 9" type="primary">si:ch211-145b13.6</name>
</gene>
<keyword evidence="2 7" id="KW-0328">Glycosyltransferase</keyword>
<dbReference type="PRINTS" id="PR00970">
    <property type="entry name" value="RIBTRNSFRASE"/>
</dbReference>
<dbReference type="OMA" id="LESYANC"/>
<keyword evidence="5 7" id="KW-0521">NADP</keyword>
<accession>A0A8M1RLK3</accession>
<comment type="catalytic activity">
    <reaction evidence="6 7">
        <text>L-arginyl-[protein] + NAD(+) = N(omega)-(ADP-D-ribosyl)-L-arginyl-[protein] + nicotinamide + H(+)</text>
        <dbReference type="Rhea" id="RHEA:19149"/>
        <dbReference type="Rhea" id="RHEA-COMP:10532"/>
        <dbReference type="Rhea" id="RHEA-COMP:15087"/>
        <dbReference type="ChEBI" id="CHEBI:15378"/>
        <dbReference type="ChEBI" id="CHEBI:17154"/>
        <dbReference type="ChEBI" id="CHEBI:29965"/>
        <dbReference type="ChEBI" id="CHEBI:57540"/>
        <dbReference type="ChEBI" id="CHEBI:142554"/>
        <dbReference type="EC" id="2.4.2.31"/>
    </reaction>
</comment>